<feature type="domain" description="Phosphoadenosine phosphosulphate reductase" evidence="15">
    <location>
        <begin position="32"/>
        <end position="207"/>
    </location>
</feature>
<comment type="function">
    <text evidence="7 14">Catalyzes the formation of sulfite from adenosine 5'-phosphosulfate (APS) using thioredoxin as an electron donor.</text>
</comment>
<feature type="active site" description="Nucleophile; cysteine thiosulfonate intermediate" evidence="14">
    <location>
        <position position="229"/>
    </location>
</feature>
<dbReference type="PIRSF" id="PIRSF000857">
    <property type="entry name" value="PAPS_reductase"/>
    <property type="match status" value="1"/>
</dbReference>
<protein>
    <recommendedName>
        <fullName evidence="10 14">Adenosine 5'-phosphosulfate reductase</fullName>
        <shortName evidence="14">APS reductase</shortName>
        <ecNumber evidence="9 14">1.8.4.10</ecNumber>
    </recommendedName>
    <alternativeName>
        <fullName evidence="12 14">5'-adenylylsulfate reductase</fullName>
    </alternativeName>
    <alternativeName>
        <fullName evidence="11 14">Thioredoxin-dependent 5'-adenylylsulfate reductase</fullName>
    </alternativeName>
</protein>
<comment type="subcellular location">
    <subcellularLocation>
        <location evidence="14">Cytoplasm</location>
    </subcellularLocation>
</comment>
<comment type="pathway">
    <text evidence="8 14">Sulfur metabolism; hydrogen sulfide biosynthesis; sulfite from sulfate.</text>
</comment>
<evidence type="ECO:0000256" key="8">
    <source>
        <dbReference type="ARBA" id="ARBA00024327"/>
    </source>
</evidence>
<comment type="similarity">
    <text evidence="1 14">Belongs to the PAPS reductase family. CysH subfamily.</text>
</comment>
<organism evidence="16 17">
    <name type="scientific">Candidatus Phycosocius spiralis</name>
    <dbReference type="NCBI Taxonomy" id="2815099"/>
    <lineage>
        <taxon>Bacteria</taxon>
        <taxon>Pseudomonadati</taxon>
        <taxon>Pseudomonadota</taxon>
        <taxon>Alphaproteobacteria</taxon>
        <taxon>Caulobacterales</taxon>
        <taxon>Caulobacterales incertae sedis</taxon>
        <taxon>Candidatus Phycosocius</taxon>
    </lineage>
</organism>
<keyword evidence="5 14" id="KW-0408">Iron</keyword>
<comment type="cofactor">
    <cofactor evidence="14">
        <name>[4Fe-4S] cluster</name>
        <dbReference type="ChEBI" id="CHEBI:49883"/>
    </cofactor>
    <text evidence="14">Binds 1 [4Fe-4S] cluster per subunit.</text>
</comment>
<accession>A0ABQ4PUG4</accession>
<dbReference type="SUPFAM" id="SSF52402">
    <property type="entry name" value="Adenine nucleotide alpha hydrolases-like"/>
    <property type="match status" value="1"/>
</dbReference>
<evidence type="ECO:0000256" key="10">
    <source>
        <dbReference type="ARBA" id="ARBA00029514"/>
    </source>
</evidence>
<evidence type="ECO:0000256" key="1">
    <source>
        <dbReference type="ARBA" id="ARBA00009732"/>
    </source>
</evidence>
<feature type="binding site" evidence="14">
    <location>
        <position position="201"/>
    </location>
    <ligand>
        <name>[4Fe-4S] cluster</name>
        <dbReference type="ChEBI" id="CHEBI:49883"/>
    </ligand>
</feature>
<evidence type="ECO:0000313" key="16">
    <source>
        <dbReference type="EMBL" id="GIU66656.1"/>
    </source>
</evidence>
<evidence type="ECO:0000256" key="9">
    <source>
        <dbReference type="ARBA" id="ARBA00024386"/>
    </source>
</evidence>
<comment type="catalytic activity">
    <reaction evidence="13 14">
        <text>[thioredoxin]-disulfide + sulfite + AMP + 2 H(+) = adenosine 5'-phosphosulfate + [thioredoxin]-dithiol</text>
        <dbReference type="Rhea" id="RHEA:21976"/>
        <dbReference type="Rhea" id="RHEA-COMP:10698"/>
        <dbReference type="Rhea" id="RHEA-COMP:10700"/>
        <dbReference type="ChEBI" id="CHEBI:15378"/>
        <dbReference type="ChEBI" id="CHEBI:17359"/>
        <dbReference type="ChEBI" id="CHEBI:29950"/>
        <dbReference type="ChEBI" id="CHEBI:50058"/>
        <dbReference type="ChEBI" id="CHEBI:58243"/>
        <dbReference type="ChEBI" id="CHEBI:456215"/>
        <dbReference type="EC" id="1.8.4.10"/>
    </reaction>
</comment>
<keyword evidence="2 14" id="KW-0963">Cytoplasm</keyword>
<evidence type="ECO:0000256" key="7">
    <source>
        <dbReference type="ARBA" id="ARBA00024298"/>
    </source>
</evidence>
<feature type="binding site" evidence="14">
    <location>
        <position position="118"/>
    </location>
    <ligand>
        <name>[4Fe-4S] cluster</name>
        <dbReference type="ChEBI" id="CHEBI:49883"/>
    </ligand>
</feature>
<dbReference type="NCBIfam" id="NF002537">
    <property type="entry name" value="PRK02090.1"/>
    <property type="match status" value="1"/>
</dbReference>
<evidence type="ECO:0000256" key="12">
    <source>
        <dbReference type="ARBA" id="ARBA00032041"/>
    </source>
</evidence>
<evidence type="ECO:0000256" key="4">
    <source>
        <dbReference type="ARBA" id="ARBA00023002"/>
    </source>
</evidence>
<dbReference type="PANTHER" id="PTHR46482:SF9">
    <property type="entry name" value="5'-ADENYLYLSULFATE REDUCTASE 1, CHLOROPLASTIC"/>
    <property type="match status" value="1"/>
</dbReference>
<dbReference type="EMBL" id="BPFZ01000004">
    <property type="protein sequence ID" value="GIU66656.1"/>
    <property type="molecule type" value="Genomic_DNA"/>
</dbReference>
<gene>
    <name evidence="14" type="primary">cysH</name>
    <name evidence="16" type="ORF">PsB1_0810</name>
</gene>
<keyword evidence="17" id="KW-1185">Reference proteome</keyword>
<sequence>MRHHVELPEILASKITKLEASLRSICEYDGGNVVLATSFSAEDMVLTDALVRWDLPIGLISLETKRLHPETQTMIARTQEHYGIKVDVYEPEPNAVDEYVTTYGLNGFYDSLEARRACCDFRKSQPLRRALIGRSAWITGQRREQSLTRRQLAEREIDATHNMIKYNPLVEWLWTDVLDYVELYRLPINPLYARGYVSIGCEPCTRALRPGEHPRAGRWWWESATTKECGLHQNLSPVDTE</sequence>
<evidence type="ECO:0000256" key="14">
    <source>
        <dbReference type="HAMAP-Rule" id="MF_00063"/>
    </source>
</evidence>
<evidence type="ECO:0000256" key="11">
    <source>
        <dbReference type="ARBA" id="ARBA00030894"/>
    </source>
</evidence>
<dbReference type="InterPro" id="IPR002500">
    <property type="entry name" value="PAPS_reduct_dom"/>
</dbReference>
<feature type="binding site" evidence="14">
    <location>
        <position position="119"/>
    </location>
    <ligand>
        <name>[4Fe-4S] cluster</name>
        <dbReference type="ChEBI" id="CHEBI:49883"/>
    </ligand>
</feature>
<dbReference type="HAMAP" id="MF_00063">
    <property type="entry name" value="CysH"/>
    <property type="match status" value="1"/>
</dbReference>
<dbReference type="Gene3D" id="3.40.50.620">
    <property type="entry name" value="HUPs"/>
    <property type="match status" value="1"/>
</dbReference>
<reference evidence="16" key="1">
    <citation type="submission" date="2021-05" db="EMBL/GenBank/DDBJ databases">
        <authorList>
            <person name="Tanabe Y."/>
        </authorList>
    </citation>
    <scope>NUCLEOTIDE SEQUENCE</scope>
    <source>
        <strain evidence="16">BOTRYCO-1</strain>
    </source>
</reference>
<evidence type="ECO:0000256" key="5">
    <source>
        <dbReference type="ARBA" id="ARBA00023004"/>
    </source>
</evidence>
<proteinExistence type="inferred from homology"/>
<dbReference type="CDD" id="cd23945">
    <property type="entry name" value="PAPS_reductase"/>
    <property type="match status" value="1"/>
</dbReference>
<evidence type="ECO:0000313" key="17">
    <source>
        <dbReference type="Proteomes" id="UP001161064"/>
    </source>
</evidence>
<evidence type="ECO:0000256" key="6">
    <source>
        <dbReference type="ARBA" id="ARBA00023014"/>
    </source>
</evidence>
<dbReference type="InterPro" id="IPR014729">
    <property type="entry name" value="Rossmann-like_a/b/a_fold"/>
</dbReference>
<evidence type="ECO:0000256" key="3">
    <source>
        <dbReference type="ARBA" id="ARBA00022723"/>
    </source>
</evidence>
<keyword evidence="4 14" id="KW-0560">Oxidoreductase</keyword>
<reference evidence="16" key="2">
    <citation type="journal article" date="2023" name="ISME Commun">
        <title>Characterization of a bloom-associated alphaproteobacterial lineage, 'Candidatus Phycosocius': insights into freshwater algal-bacterial interactions.</title>
        <authorList>
            <person name="Tanabe Y."/>
            <person name="Yamaguchi H."/>
            <person name="Yoshida M."/>
            <person name="Kai A."/>
            <person name="Okazaki Y."/>
        </authorList>
    </citation>
    <scope>NUCLEOTIDE SEQUENCE</scope>
    <source>
        <strain evidence="16">BOTRYCO-1</strain>
    </source>
</reference>
<comment type="caution">
    <text evidence="16">The sequence shown here is derived from an EMBL/GenBank/DDBJ whole genome shotgun (WGS) entry which is preliminary data.</text>
</comment>
<evidence type="ECO:0000259" key="15">
    <source>
        <dbReference type="Pfam" id="PF01507"/>
    </source>
</evidence>
<dbReference type="EC" id="1.8.4.10" evidence="9 14"/>
<dbReference type="Pfam" id="PF01507">
    <property type="entry name" value="PAPS_reduct"/>
    <property type="match status" value="1"/>
</dbReference>
<keyword evidence="3 14" id="KW-0479">Metal-binding</keyword>
<evidence type="ECO:0000256" key="13">
    <source>
        <dbReference type="ARBA" id="ARBA00048441"/>
    </source>
</evidence>
<dbReference type="NCBIfam" id="TIGR02055">
    <property type="entry name" value="APS_reductase"/>
    <property type="match status" value="1"/>
</dbReference>
<evidence type="ECO:0000256" key="2">
    <source>
        <dbReference type="ARBA" id="ARBA00022490"/>
    </source>
</evidence>
<feature type="binding site" evidence="14">
    <location>
        <position position="204"/>
    </location>
    <ligand>
        <name>[4Fe-4S] cluster</name>
        <dbReference type="ChEBI" id="CHEBI:49883"/>
    </ligand>
</feature>
<dbReference type="PANTHER" id="PTHR46482">
    <property type="entry name" value="5'-ADENYLYLSULFATE REDUCTASE 3, CHLOROPLASTIC"/>
    <property type="match status" value="1"/>
</dbReference>
<dbReference type="Proteomes" id="UP001161064">
    <property type="component" value="Unassembled WGS sequence"/>
</dbReference>
<dbReference type="InterPro" id="IPR004511">
    <property type="entry name" value="PAPS/APS_Rdtase"/>
</dbReference>
<name>A0ABQ4PUG4_9PROT</name>
<dbReference type="InterPro" id="IPR011798">
    <property type="entry name" value="APS_reductase"/>
</dbReference>
<keyword evidence="6 14" id="KW-0411">Iron-sulfur</keyword>